<accession>A0A4U9D4G5</accession>
<dbReference type="Gene3D" id="1.25.40.10">
    <property type="entry name" value="Tetratricopeptide repeat domain"/>
    <property type="match status" value="1"/>
</dbReference>
<name>A0A4U9D4G5_RAOTE</name>
<sequence>MPAKTAAGSRRKRCWGVFPPPARPAKCAISISGVNYNLQLVTAQNYLAQGNTVAASNTLRAMAATPPKSPADVGKLARLLAQSGDVTTAVSLVRNNISGGISGNAGDYADQVTVLNQAGLTREAQNLLTNPQLQASSTPTQLASIRNGYVINEADHLREQGNYAAAYDKLMGAMQSDPQNTDLMFAMARLYQSGKMNKEAGVVYDYLMTRDTPDQAARSGAIDVALSSGDSRRAEQLAGGLRQDNSPDRLLLLARVEEAQGNHQQAMTYLRSARGKLLGLQSSNSAQTPTVGGVLAADNPFVGVSRTPTATRTASTYGQYMPWQVSQVSAGAGTSLPGIQRPDLPVETAQTRMLRQVDTMMESLQEKNRQLAAGRHGGARARWRIRYQQADGNENAADLVLVAVWRFAL</sequence>
<gene>
    <name evidence="1" type="ORF">NCTC9185_04470</name>
</gene>
<dbReference type="SUPFAM" id="SSF48452">
    <property type="entry name" value="TPR-like"/>
    <property type="match status" value="1"/>
</dbReference>
<dbReference type="InterPro" id="IPR011990">
    <property type="entry name" value="TPR-like_helical_dom_sf"/>
</dbReference>
<organism evidence="1 2">
    <name type="scientific">Raoultella terrigena</name>
    <name type="common">Klebsiella terrigena</name>
    <dbReference type="NCBI Taxonomy" id="577"/>
    <lineage>
        <taxon>Bacteria</taxon>
        <taxon>Pseudomonadati</taxon>
        <taxon>Pseudomonadota</taxon>
        <taxon>Gammaproteobacteria</taxon>
        <taxon>Enterobacterales</taxon>
        <taxon>Enterobacteriaceae</taxon>
        <taxon>Klebsiella/Raoultella group</taxon>
        <taxon>Raoultella</taxon>
    </lineage>
</organism>
<evidence type="ECO:0000313" key="1">
    <source>
        <dbReference type="EMBL" id="VTN12491.1"/>
    </source>
</evidence>
<dbReference type="AlphaFoldDB" id="A0A4U9D4G5"/>
<protein>
    <submittedName>
        <fullName evidence="1">Cellulose synthase subunit BcsC</fullName>
    </submittedName>
</protein>
<dbReference type="EMBL" id="CABDVU010000001">
    <property type="protein sequence ID" value="VTN12491.1"/>
    <property type="molecule type" value="Genomic_DNA"/>
</dbReference>
<evidence type="ECO:0000313" key="2">
    <source>
        <dbReference type="Proteomes" id="UP000339249"/>
    </source>
</evidence>
<dbReference type="Proteomes" id="UP000339249">
    <property type="component" value="Unassembled WGS sequence"/>
</dbReference>
<proteinExistence type="predicted"/>
<reference evidence="1 2" key="1">
    <citation type="submission" date="2019-04" db="EMBL/GenBank/DDBJ databases">
        <authorList>
            <consortium name="Pathogen Informatics"/>
        </authorList>
    </citation>
    <scope>NUCLEOTIDE SEQUENCE [LARGE SCALE GENOMIC DNA]</scope>
    <source>
        <strain evidence="1 2">NCTC9185</strain>
    </source>
</reference>